<keyword evidence="1" id="KW-0175">Coiled coil</keyword>
<feature type="region of interest" description="Disordered" evidence="2">
    <location>
        <begin position="1"/>
        <end position="22"/>
    </location>
</feature>
<dbReference type="AlphaFoldDB" id="A0A6C0II43"/>
<protein>
    <submittedName>
        <fullName evidence="3">Uncharacterized protein</fullName>
    </submittedName>
</protein>
<evidence type="ECO:0000256" key="2">
    <source>
        <dbReference type="SAM" id="MobiDB-lite"/>
    </source>
</evidence>
<proteinExistence type="predicted"/>
<reference evidence="3" key="1">
    <citation type="journal article" date="2020" name="Nature">
        <title>Giant virus diversity and host interactions through global metagenomics.</title>
        <authorList>
            <person name="Schulz F."/>
            <person name="Roux S."/>
            <person name="Paez-Espino D."/>
            <person name="Jungbluth S."/>
            <person name="Walsh D.A."/>
            <person name="Denef V.J."/>
            <person name="McMahon K.D."/>
            <person name="Konstantinidis K.T."/>
            <person name="Eloe-Fadrosh E.A."/>
            <person name="Kyrpides N.C."/>
            <person name="Woyke T."/>
        </authorList>
    </citation>
    <scope>NUCLEOTIDE SEQUENCE</scope>
    <source>
        <strain evidence="3">GVMAG-M-3300023184-72</strain>
    </source>
</reference>
<organism evidence="3">
    <name type="scientific">viral metagenome</name>
    <dbReference type="NCBI Taxonomy" id="1070528"/>
    <lineage>
        <taxon>unclassified sequences</taxon>
        <taxon>metagenomes</taxon>
        <taxon>organismal metagenomes</taxon>
    </lineage>
</organism>
<accession>A0A6C0II43</accession>
<name>A0A6C0II43_9ZZZZ</name>
<sequence>MKNTRKKNNQPKNKTKKNTKTMVNKCMETFADKNVKYWTEDYTKEISKLEKKKNKTKEDEKLLTKLKKQKISQIKSLKKQYKLFNCNINCKNTILEPGPPNEIPKSMQKEYHNHKELIKIYNNQRKSIFKNKNNVLIDNFYENTPEKTKNKLIKEGAISSCVPTNDN</sequence>
<evidence type="ECO:0000256" key="1">
    <source>
        <dbReference type="SAM" id="Coils"/>
    </source>
</evidence>
<dbReference type="EMBL" id="MN740164">
    <property type="protein sequence ID" value="QHT91193.1"/>
    <property type="molecule type" value="Genomic_DNA"/>
</dbReference>
<feature type="coiled-coil region" evidence="1">
    <location>
        <begin position="39"/>
        <end position="69"/>
    </location>
</feature>
<evidence type="ECO:0000313" key="3">
    <source>
        <dbReference type="EMBL" id="QHT91193.1"/>
    </source>
</evidence>
<feature type="compositionally biased region" description="Basic residues" evidence="2">
    <location>
        <begin position="1"/>
        <end position="19"/>
    </location>
</feature>